<evidence type="ECO:0000256" key="3">
    <source>
        <dbReference type="ARBA" id="ARBA00022729"/>
    </source>
</evidence>
<comment type="subcellular location">
    <subcellularLocation>
        <location evidence="1 5">Periplasm</location>
    </subcellularLocation>
</comment>
<feature type="chain" id="PRO_5042108751" description="Putrescine-binding periplasmic protein" evidence="6">
    <location>
        <begin position="27"/>
        <end position="367"/>
    </location>
</feature>
<protein>
    <recommendedName>
        <fullName evidence="5">Putrescine-binding periplasmic protein</fullName>
    </recommendedName>
</protein>
<evidence type="ECO:0000256" key="1">
    <source>
        <dbReference type="ARBA" id="ARBA00004418"/>
    </source>
</evidence>
<dbReference type="InterPro" id="IPR006059">
    <property type="entry name" value="SBP"/>
</dbReference>
<evidence type="ECO:0000256" key="6">
    <source>
        <dbReference type="SAM" id="SignalP"/>
    </source>
</evidence>
<dbReference type="EMBL" id="JAABNR010000009">
    <property type="protein sequence ID" value="NBZ88172.1"/>
    <property type="molecule type" value="Genomic_DNA"/>
</dbReference>
<dbReference type="AlphaFoldDB" id="A0AAE4YAM7"/>
<keyword evidence="2 5" id="KW-0813">Transport</keyword>
<dbReference type="PANTHER" id="PTHR30222:SF12">
    <property type="entry name" value="NORSPERMIDINE SENSOR"/>
    <property type="match status" value="1"/>
</dbReference>
<keyword evidence="4 5" id="KW-0574">Periplasm</keyword>
<dbReference type="GO" id="GO:0015846">
    <property type="term" value="P:polyamine transport"/>
    <property type="evidence" value="ECO:0007669"/>
    <property type="project" value="InterPro"/>
</dbReference>
<reference evidence="7" key="1">
    <citation type="submission" date="2020-01" db="EMBL/GenBank/DDBJ databases">
        <authorList>
            <person name="Chen W.-M."/>
        </authorList>
    </citation>
    <scope>NUCLEOTIDE SEQUENCE</scope>
    <source>
        <strain evidence="7">CYK-10</strain>
    </source>
</reference>
<accession>A0AAE4YAM7</accession>
<evidence type="ECO:0000256" key="2">
    <source>
        <dbReference type="ARBA" id="ARBA00022448"/>
    </source>
</evidence>
<evidence type="ECO:0000256" key="5">
    <source>
        <dbReference type="PIRNR" id="PIRNR019574"/>
    </source>
</evidence>
<evidence type="ECO:0000313" key="8">
    <source>
        <dbReference type="Proteomes" id="UP001193501"/>
    </source>
</evidence>
<evidence type="ECO:0000313" key="7">
    <source>
        <dbReference type="EMBL" id="NBZ88172.1"/>
    </source>
</evidence>
<dbReference type="Gene3D" id="3.40.190.10">
    <property type="entry name" value="Periplasmic binding protein-like II"/>
    <property type="match status" value="2"/>
</dbReference>
<dbReference type="SUPFAM" id="SSF53850">
    <property type="entry name" value="Periplasmic binding protein-like II"/>
    <property type="match status" value="1"/>
</dbReference>
<dbReference type="GO" id="GO:0019808">
    <property type="term" value="F:polyamine binding"/>
    <property type="evidence" value="ECO:0007669"/>
    <property type="project" value="InterPro"/>
</dbReference>
<sequence>MRPNRRSALLGLGAGLAAPWVRPSWAASGVVNVYNWSDYIGETTLADFTSETGVEVVYDLYASSEEAEAKMLAGSTGYDLVIQSGMKLQRMVAAGVYQKLDRARLPNWKNLDPAILKIVEGFDPGNAYTSPYMWGSTGITYNLDMVRERLGDIDLNSLDVLLKPENAEKLADCGISLLDSPTDWGYMVLKYIGLDSNTAGEAEYAKMAEAMAPLRPFVATFDNANYLTTLPNKELCVANTWSGDYGVAKARAAEAGIELNLAYFVPKSGAPAWFDLWAIPSDAPNLENAYLFLDYMMRPEVVAACSNFTGYANANKAATAFVDAAIASDPAIYPDAETLARMYTPAPLTDAQEEAITRIWTEIKTGG</sequence>
<dbReference type="GO" id="GO:0042597">
    <property type="term" value="C:periplasmic space"/>
    <property type="evidence" value="ECO:0007669"/>
    <property type="project" value="UniProtKB-SubCell"/>
</dbReference>
<dbReference type="Pfam" id="PF13416">
    <property type="entry name" value="SBP_bac_8"/>
    <property type="match status" value="1"/>
</dbReference>
<keyword evidence="3 6" id="KW-0732">Signal</keyword>
<organism evidence="7 8">
    <name type="scientific">Stagnihabitans tardus</name>
    <dbReference type="NCBI Taxonomy" id="2699202"/>
    <lineage>
        <taxon>Bacteria</taxon>
        <taxon>Pseudomonadati</taxon>
        <taxon>Pseudomonadota</taxon>
        <taxon>Alphaproteobacteria</taxon>
        <taxon>Rhodobacterales</taxon>
        <taxon>Paracoccaceae</taxon>
        <taxon>Stagnihabitans</taxon>
    </lineage>
</organism>
<dbReference type="PRINTS" id="PR00909">
    <property type="entry name" value="SPERMDNBNDNG"/>
</dbReference>
<dbReference type="CDD" id="cd13659">
    <property type="entry name" value="PBP2_PotF"/>
    <property type="match status" value="1"/>
</dbReference>
<proteinExistence type="inferred from homology"/>
<gene>
    <name evidence="7" type="ORF">GV832_11335</name>
</gene>
<evidence type="ECO:0000256" key="4">
    <source>
        <dbReference type="ARBA" id="ARBA00022764"/>
    </source>
</evidence>
<dbReference type="RefSeq" id="WP_168774975.1">
    <property type="nucleotide sequence ID" value="NZ_JAABNR010000009.1"/>
</dbReference>
<feature type="signal peptide" evidence="6">
    <location>
        <begin position="1"/>
        <end position="26"/>
    </location>
</feature>
<keyword evidence="8" id="KW-1185">Reference proteome</keyword>
<dbReference type="InterPro" id="IPR001188">
    <property type="entry name" value="Sperm_putr-bd"/>
</dbReference>
<comment type="function">
    <text evidence="5">Required for the activity of the bacterial periplasmic transport system of putrescine.</text>
</comment>
<dbReference type="Proteomes" id="UP001193501">
    <property type="component" value="Unassembled WGS sequence"/>
</dbReference>
<dbReference type="PANTHER" id="PTHR30222">
    <property type="entry name" value="SPERMIDINE/PUTRESCINE-BINDING PERIPLASMIC PROTEIN"/>
    <property type="match status" value="1"/>
</dbReference>
<name>A0AAE4YAM7_9RHOB</name>
<comment type="caution">
    <text evidence="7">The sequence shown here is derived from an EMBL/GenBank/DDBJ whole genome shotgun (WGS) entry which is preliminary data.</text>
</comment>
<dbReference type="PIRSF" id="PIRSF019574">
    <property type="entry name" value="Periplasmic_polyamine_BP"/>
    <property type="match status" value="1"/>
</dbReference>
<comment type="similarity">
    <text evidence="5">Belongs to the bacterial solute-binding protein PotD/PotF family.</text>
</comment>